<dbReference type="InterPro" id="IPR036396">
    <property type="entry name" value="Cyt_P450_sf"/>
</dbReference>
<evidence type="ECO:0000256" key="6">
    <source>
        <dbReference type="ARBA" id="ARBA00023004"/>
    </source>
</evidence>
<accession>A0A318RTC9</accession>
<name>A0A318RTC9_WILLI</name>
<dbReference type="SUPFAM" id="SSF48264">
    <property type="entry name" value="Cytochrome P450"/>
    <property type="match status" value="1"/>
</dbReference>
<keyword evidence="5 8" id="KW-0560">Oxidoreductase</keyword>
<organism evidence="9 10">
    <name type="scientific">Williamsia limnetica</name>
    <dbReference type="NCBI Taxonomy" id="882452"/>
    <lineage>
        <taxon>Bacteria</taxon>
        <taxon>Bacillati</taxon>
        <taxon>Actinomycetota</taxon>
        <taxon>Actinomycetes</taxon>
        <taxon>Mycobacteriales</taxon>
        <taxon>Nocardiaceae</taxon>
        <taxon>Williamsia</taxon>
    </lineage>
</organism>
<keyword evidence="7 8" id="KW-0503">Monooxygenase</keyword>
<dbReference type="Pfam" id="PF00067">
    <property type="entry name" value="p450"/>
    <property type="match status" value="1"/>
</dbReference>
<dbReference type="InterPro" id="IPR017972">
    <property type="entry name" value="Cyt_P450_CS"/>
</dbReference>
<dbReference type="CDD" id="cd20625">
    <property type="entry name" value="CYP164-like"/>
    <property type="match status" value="1"/>
</dbReference>
<dbReference type="PRINTS" id="PR00359">
    <property type="entry name" value="BP450"/>
</dbReference>
<dbReference type="FunFam" id="1.10.630.10:FF:000018">
    <property type="entry name" value="Cytochrome P450 monooxygenase"/>
    <property type="match status" value="1"/>
</dbReference>
<dbReference type="PANTHER" id="PTHR46696:SF6">
    <property type="entry name" value="P450, PUTATIVE (EUROFUNG)-RELATED"/>
    <property type="match status" value="1"/>
</dbReference>
<dbReference type="Gene3D" id="1.10.630.10">
    <property type="entry name" value="Cytochrome P450"/>
    <property type="match status" value="1"/>
</dbReference>
<comment type="similarity">
    <text evidence="2 8">Belongs to the cytochrome P450 family.</text>
</comment>
<keyword evidence="4 8" id="KW-0479">Metal-binding</keyword>
<evidence type="ECO:0000256" key="5">
    <source>
        <dbReference type="ARBA" id="ARBA00023002"/>
    </source>
</evidence>
<dbReference type="Proteomes" id="UP000247591">
    <property type="component" value="Unassembled WGS sequence"/>
</dbReference>
<comment type="caution">
    <text evidence="9">The sequence shown here is derived from an EMBL/GenBank/DDBJ whole genome shotgun (WGS) entry which is preliminary data.</text>
</comment>
<keyword evidence="6 8" id="KW-0408">Iron</keyword>
<evidence type="ECO:0000256" key="3">
    <source>
        <dbReference type="ARBA" id="ARBA00022617"/>
    </source>
</evidence>
<evidence type="ECO:0000256" key="7">
    <source>
        <dbReference type="ARBA" id="ARBA00023033"/>
    </source>
</evidence>
<dbReference type="GO" id="GO:0016705">
    <property type="term" value="F:oxidoreductase activity, acting on paired donors, with incorporation or reduction of molecular oxygen"/>
    <property type="evidence" value="ECO:0007669"/>
    <property type="project" value="InterPro"/>
</dbReference>
<evidence type="ECO:0000256" key="2">
    <source>
        <dbReference type="ARBA" id="ARBA00010617"/>
    </source>
</evidence>
<dbReference type="PRINTS" id="PR00385">
    <property type="entry name" value="P450"/>
</dbReference>
<reference evidence="9 10" key="1">
    <citation type="submission" date="2018-06" db="EMBL/GenBank/DDBJ databases">
        <title>Genomic Encyclopedia of Type Strains, Phase IV (KMG-IV): sequencing the most valuable type-strain genomes for metagenomic binning, comparative biology and taxonomic classification.</title>
        <authorList>
            <person name="Goeker M."/>
        </authorList>
    </citation>
    <scope>NUCLEOTIDE SEQUENCE [LARGE SCALE GENOMIC DNA]</scope>
    <source>
        <strain evidence="9 10">DSM 45521</strain>
    </source>
</reference>
<evidence type="ECO:0000313" key="9">
    <source>
        <dbReference type="EMBL" id="PYE19327.1"/>
    </source>
</evidence>
<dbReference type="InterPro" id="IPR001128">
    <property type="entry name" value="Cyt_P450"/>
</dbReference>
<dbReference type="RefSeq" id="WP_110468541.1">
    <property type="nucleotide sequence ID" value="NZ_QJSP01000003.1"/>
</dbReference>
<protein>
    <submittedName>
        <fullName evidence="9">Cytochrome P450</fullName>
    </submittedName>
</protein>
<dbReference type="GO" id="GO:0004497">
    <property type="term" value="F:monooxygenase activity"/>
    <property type="evidence" value="ECO:0007669"/>
    <property type="project" value="UniProtKB-KW"/>
</dbReference>
<dbReference type="OrthoDB" id="142769at2"/>
<dbReference type="GO" id="GO:0020037">
    <property type="term" value="F:heme binding"/>
    <property type="evidence" value="ECO:0007669"/>
    <property type="project" value="InterPro"/>
</dbReference>
<evidence type="ECO:0000256" key="4">
    <source>
        <dbReference type="ARBA" id="ARBA00022723"/>
    </source>
</evidence>
<dbReference type="InterPro" id="IPR002397">
    <property type="entry name" value="Cyt_P450_B"/>
</dbReference>
<comment type="cofactor">
    <cofactor evidence="1">
        <name>heme</name>
        <dbReference type="ChEBI" id="CHEBI:30413"/>
    </cofactor>
</comment>
<keyword evidence="10" id="KW-1185">Reference proteome</keyword>
<gene>
    <name evidence="9" type="ORF">DFR67_103239</name>
</gene>
<dbReference type="AlphaFoldDB" id="A0A318RTC9"/>
<evidence type="ECO:0000313" key="10">
    <source>
        <dbReference type="Proteomes" id="UP000247591"/>
    </source>
</evidence>
<dbReference type="PANTHER" id="PTHR46696">
    <property type="entry name" value="P450, PUTATIVE (EUROFUNG)-RELATED"/>
    <property type="match status" value="1"/>
</dbReference>
<dbReference type="GO" id="GO:0005506">
    <property type="term" value="F:iron ion binding"/>
    <property type="evidence" value="ECO:0007669"/>
    <property type="project" value="InterPro"/>
</dbReference>
<evidence type="ECO:0000256" key="8">
    <source>
        <dbReference type="RuleBase" id="RU000461"/>
    </source>
</evidence>
<dbReference type="PROSITE" id="PS00086">
    <property type="entry name" value="CYTOCHROME_P450"/>
    <property type="match status" value="1"/>
</dbReference>
<keyword evidence="3 8" id="KW-0349">Heme</keyword>
<sequence>MRSGADDILGPTAVADPYSYFAELRATDPVHWIASYRSWFVVRHDDVSEALKSEDFSSDRIAPVIERLRSKDRPDISLIETLELLNGWLVFRNPPEHTRFRRLVHKAFSPRMIAAMREEVVSVAGELMDLAVARSSPDRPTDLIHEIAYPLPAIVIAGMLGVPPEDRDLFKDWSDDISALVFGALDDEGRHERARHGMSELVRYIGELLDRVRLQPGDDLATALVESRDGEDGLTNEELIAICVNLLFGGHETTTNLIANSMLGLLKNPEQKELLRTDPAIIGAAIEEFLRYDGPAKSVVRVVAADTELGGKSMKRGDRVFLMLAGANHDPEVFDRPDELDLRRKPNKHIGFGAGVHYCLGASLARLEASVVIPLMLERFPECELGSEQLEWDPVLLTRGMKHLPVFLHADR</sequence>
<proteinExistence type="inferred from homology"/>
<evidence type="ECO:0000256" key="1">
    <source>
        <dbReference type="ARBA" id="ARBA00001971"/>
    </source>
</evidence>
<dbReference type="EMBL" id="QJSP01000003">
    <property type="protein sequence ID" value="PYE19327.1"/>
    <property type="molecule type" value="Genomic_DNA"/>
</dbReference>